<evidence type="ECO:0000256" key="1">
    <source>
        <dbReference type="SAM" id="MobiDB-lite"/>
    </source>
</evidence>
<evidence type="ECO:0000313" key="3">
    <source>
        <dbReference type="Proteomes" id="UP000243723"/>
    </source>
</evidence>
<dbReference type="InterPro" id="IPR011989">
    <property type="entry name" value="ARM-like"/>
</dbReference>
<dbReference type="OrthoDB" id="5357220at2759"/>
<gene>
    <name evidence="2" type="ORF">B9Z65_5743</name>
</gene>
<dbReference type="PANTHER" id="PTHR34065">
    <property type="entry name" value="CELL DIVISION CONTROL PROTEIN 14"/>
    <property type="match status" value="1"/>
</dbReference>
<dbReference type="PANTHER" id="PTHR34065:SF1">
    <property type="entry name" value="CELL DIVISION CONTROL PROTEIN 14"/>
    <property type="match status" value="1"/>
</dbReference>
<evidence type="ECO:0000313" key="2">
    <source>
        <dbReference type="EMBL" id="PSK35928.1"/>
    </source>
</evidence>
<proteinExistence type="predicted"/>
<dbReference type="STRING" id="40998.A0A2P7YIY3"/>
<dbReference type="InterPro" id="IPR012535">
    <property type="entry name" value="Cell_div_Cdc14"/>
</dbReference>
<feature type="compositionally biased region" description="Polar residues" evidence="1">
    <location>
        <begin position="219"/>
        <end position="232"/>
    </location>
</feature>
<protein>
    <recommendedName>
        <fullName evidence="4">Cell division control protein 14</fullName>
    </recommendedName>
</protein>
<dbReference type="SUPFAM" id="SSF48371">
    <property type="entry name" value="ARM repeat"/>
    <property type="match status" value="1"/>
</dbReference>
<feature type="region of interest" description="Disordered" evidence="1">
    <location>
        <begin position="214"/>
        <end position="245"/>
    </location>
</feature>
<organism evidence="2 3">
    <name type="scientific">Elsinoe australis</name>
    <dbReference type="NCBI Taxonomy" id="40998"/>
    <lineage>
        <taxon>Eukaryota</taxon>
        <taxon>Fungi</taxon>
        <taxon>Dikarya</taxon>
        <taxon>Ascomycota</taxon>
        <taxon>Pezizomycotina</taxon>
        <taxon>Dothideomycetes</taxon>
        <taxon>Dothideomycetidae</taxon>
        <taxon>Myriangiales</taxon>
        <taxon>Elsinoaceae</taxon>
        <taxon>Elsinoe</taxon>
    </lineage>
</organism>
<dbReference type="Proteomes" id="UP000243723">
    <property type="component" value="Unassembled WGS sequence"/>
</dbReference>
<dbReference type="Pfam" id="PF08045">
    <property type="entry name" value="CDC14"/>
    <property type="match status" value="1"/>
</dbReference>
<comment type="caution">
    <text evidence="2">The sequence shown here is derived from an EMBL/GenBank/DDBJ whole genome shotgun (WGS) entry which is preliminary data.</text>
</comment>
<dbReference type="AlphaFoldDB" id="A0A2P7YIY3"/>
<keyword evidence="3" id="KW-1185">Reference proteome</keyword>
<reference evidence="2 3" key="1">
    <citation type="submission" date="2017-05" db="EMBL/GenBank/DDBJ databases">
        <title>Draft genome sequence of Elsinoe australis.</title>
        <authorList>
            <person name="Cheng Q."/>
        </authorList>
    </citation>
    <scope>NUCLEOTIDE SEQUENCE [LARGE SCALE GENOMIC DNA]</scope>
    <source>
        <strain evidence="2 3">NL1</strain>
    </source>
</reference>
<dbReference type="Gene3D" id="1.25.10.10">
    <property type="entry name" value="Leucine-rich Repeat Variant"/>
    <property type="match status" value="1"/>
</dbReference>
<accession>A0A2P7YIY3</accession>
<sequence>METLLSLSFDNISSRDINKIRKGLRQIEGLLAQICLAEDKNSRAKKQKQASRATRDASPGCSLGEVAADPAFREFFRLQEGFEGNVASRLVGCLERLLGMPNYDNTNAVIVSALDLLQGVLLLHPPSRSLFRQEIHMNVILDLLDAANPPAVQSQALLVLVSALLANPENTRTFEGMDGLLTVASLFKSRVTTKEVKLKAVEFFYFYLMPESAGKGNKSARNTSSSLGSNDSKAAKTKSTDEKQQMLGKYMSNVAELVQDLQEAAPFEISC</sequence>
<dbReference type="InterPro" id="IPR016024">
    <property type="entry name" value="ARM-type_fold"/>
</dbReference>
<evidence type="ECO:0008006" key="4">
    <source>
        <dbReference type="Google" id="ProtNLM"/>
    </source>
</evidence>
<name>A0A2P7YIY3_9PEZI</name>
<dbReference type="EMBL" id="NHZQ01000422">
    <property type="protein sequence ID" value="PSK35928.1"/>
    <property type="molecule type" value="Genomic_DNA"/>
</dbReference>